<feature type="compositionally biased region" description="Polar residues" evidence="1">
    <location>
        <begin position="229"/>
        <end position="243"/>
    </location>
</feature>
<dbReference type="PANTHER" id="PTHR36167">
    <property type="entry name" value="C2H2 FINGER DOMAIN TRANSCRIPTION FACTOR (EUROFUNG)-RELATED"/>
    <property type="match status" value="1"/>
</dbReference>
<dbReference type="Proteomes" id="UP001595075">
    <property type="component" value="Unassembled WGS sequence"/>
</dbReference>
<feature type="domain" description="Ubiquitin-like" evidence="2">
    <location>
        <begin position="394"/>
        <end position="478"/>
    </location>
</feature>
<feature type="region of interest" description="Disordered" evidence="1">
    <location>
        <begin position="205"/>
        <end position="243"/>
    </location>
</feature>
<sequence length="500" mass="56167">MAEIGLIASIIGIAGAGAKISKGLWDVAKAFGSAGKDVKLVASEISTLCRVFTQLGKTLTGESEAARNAERLAGDVLEMCDDLLKESQELLDVLKPLVEMSEHHFGKSKLRLQWLFKKSKFAAHKQSLGMLQGTLTLLFSGMTYAVAIETRETESTKSLLRADLENSKSSVQEHSRAYLGLTGIIQNGTLQIEILSEYTGLSIDAPTTDWRPETGDRIEEQPTGDKSETGNNPIHPQNSSNSFVTEETTANGMEDPNNMALALRSRSMNTEEYESDSYEMQDDLQFRASEQVLDFFIKLEFIQRRTVRFAEYALDPRTEEIWEAQATARAVVVDPPINFPSQNSRDDSSSGRSQQDYLQKPQSDDRSRRSSGNDFQTSDHQAVSPSTVHRGEDEEVLNFTDSRGWKFKFPWEQCRTYEGLIASIKEIYQSDQTYQYALQYDDFNLYGTVYGKEGQVITSETYKRHIRPGQQVSIEFVDSSLNKSQTSGSKSRLTSMFRKR</sequence>
<comment type="caution">
    <text evidence="3">The sequence shown here is derived from an EMBL/GenBank/DDBJ whole genome shotgun (WGS) entry which is preliminary data.</text>
</comment>
<feature type="region of interest" description="Disordered" evidence="1">
    <location>
        <begin position="333"/>
        <end position="395"/>
    </location>
</feature>
<evidence type="ECO:0000313" key="3">
    <source>
        <dbReference type="EMBL" id="KAL2072028.1"/>
    </source>
</evidence>
<proteinExistence type="predicted"/>
<dbReference type="Pfam" id="PF22893">
    <property type="entry name" value="ULD_2"/>
    <property type="match status" value="1"/>
</dbReference>
<keyword evidence="4" id="KW-1185">Reference proteome</keyword>
<feature type="compositionally biased region" description="Polar residues" evidence="1">
    <location>
        <begin position="372"/>
        <end position="387"/>
    </location>
</feature>
<name>A0ABR4CQL2_9HELO</name>
<organism evidence="3 4">
    <name type="scientific">Oculimacula yallundae</name>
    <dbReference type="NCBI Taxonomy" id="86028"/>
    <lineage>
        <taxon>Eukaryota</taxon>
        <taxon>Fungi</taxon>
        <taxon>Dikarya</taxon>
        <taxon>Ascomycota</taxon>
        <taxon>Pezizomycotina</taxon>
        <taxon>Leotiomycetes</taxon>
        <taxon>Helotiales</taxon>
        <taxon>Ploettnerulaceae</taxon>
        <taxon>Oculimacula</taxon>
    </lineage>
</organism>
<evidence type="ECO:0000259" key="2">
    <source>
        <dbReference type="Pfam" id="PF22893"/>
    </source>
</evidence>
<evidence type="ECO:0000313" key="4">
    <source>
        <dbReference type="Proteomes" id="UP001595075"/>
    </source>
</evidence>
<dbReference type="EMBL" id="JAZHXI010000004">
    <property type="protein sequence ID" value="KAL2072028.1"/>
    <property type="molecule type" value="Genomic_DNA"/>
</dbReference>
<reference evidence="3 4" key="1">
    <citation type="journal article" date="2024" name="Commun. Biol.">
        <title>Comparative genomic analysis of thermophilic fungi reveals convergent evolutionary adaptations and gene losses.</title>
        <authorList>
            <person name="Steindorff A.S."/>
            <person name="Aguilar-Pontes M.V."/>
            <person name="Robinson A.J."/>
            <person name="Andreopoulos B."/>
            <person name="LaButti K."/>
            <person name="Kuo A."/>
            <person name="Mondo S."/>
            <person name="Riley R."/>
            <person name="Otillar R."/>
            <person name="Haridas S."/>
            <person name="Lipzen A."/>
            <person name="Grimwood J."/>
            <person name="Schmutz J."/>
            <person name="Clum A."/>
            <person name="Reid I.D."/>
            <person name="Moisan M.C."/>
            <person name="Butler G."/>
            <person name="Nguyen T.T.M."/>
            <person name="Dewar K."/>
            <person name="Conant G."/>
            <person name="Drula E."/>
            <person name="Henrissat B."/>
            <person name="Hansel C."/>
            <person name="Singer S."/>
            <person name="Hutchinson M.I."/>
            <person name="de Vries R.P."/>
            <person name="Natvig D.O."/>
            <person name="Powell A.J."/>
            <person name="Tsang A."/>
            <person name="Grigoriev I.V."/>
        </authorList>
    </citation>
    <scope>NUCLEOTIDE SEQUENCE [LARGE SCALE GENOMIC DNA]</scope>
    <source>
        <strain evidence="3 4">CBS 494.80</strain>
    </source>
</reference>
<accession>A0ABR4CQL2</accession>
<dbReference type="InterPro" id="IPR054464">
    <property type="entry name" value="ULD_fung"/>
</dbReference>
<dbReference type="InterPro" id="IPR039327">
    <property type="entry name" value="CON7-like"/>
</dbReference>
<protein>
    <recommendedName>
        <fullName evidence="2">Ubiquitin-like domain-containing protein</fullName>
    </recommendedName>
</protein>
<dbReference type="PANTHER" id="PTHR36167:SF3">
    <property type="entry name" value="C2H2 FINGER DOMAIN TRANSCRIPTION FACTOR (EUROFUNG)-RELATED"/>
    <property type="match status" value="1"/>
</dbReference>
<feature type="compositionally biased region" description="Basic and acidic residues" evidence="1">
    <location>
        <begin position="210"/>
        <end position="228"/>
    </location>
</feature>
<gene>
    <name evidence="3" type="ORF">VTL71DRAFT_11371</name>
</gene>
<evidence type="ECO:0000256" key="1">
    <source>
        <dbReference type="SAM" id="MobiDB-lite"/>
    </source>
</evidence>